<dbReference type="EMBL" id="CP059269">
    <property type="protein sequence ID" value="QLQ79468.1"/>
    <property type="molecule type" value="Genomic_DNA"/>
</dbReference>
<dbReference type="Proteomes" id="UP000510647">
    <property type="component" value="Chromosome 3"/>
</dbReference>
<organism evidence="2 3">
    <name type="scientific">Torulaspora globosa</name>
    <dbReference type="NCBI Taxonomy" id="48254"/>
    <lineage>
        <taxon>Eukaryota</taxon>
        <taxon>Fungi</taxon>
        <taxon>Dikarya</taxon>
        <taxon>Ascomycota</taxon>
        <taxon>Saccharomycotina</taxon>
        <taxon>Saccharomycetes</taxon>
        <taxon>Saccharomycetales</taxon>
        <taxon>Saccharomycetaceae</taxon>
        <taxon>Torulaspora</taxon>
    </lineage>
</organism>
<name>A0A7H9HNW8_9SACH</name>
<proteinExistence type="predicted"/>
<gene>
    <name evidence="2" type="ORF">HG537_0C01150</name>
</gene>
<evidence type="ECO:0000256" key="1">
    <source>
        <dbReference type="SAM" id="Phobius"/>
    </source>
</evidence>
<sequence length="56" mass="6429">MAANTRLSLLYVSYLTLGMTMPFLLPAHMTQKVLNESHTTIYKGRNNPRCIFSRLI</sequence>
<accession>A0A7H9HNW8</accession>
<reference evidence="2 3" key="1">
    <citation type="submission" date="2020-06" db="EMBL/GenBank/DDBJ databases">
        <title>The yeast mating-type switching endonuclease HO is a domesticated member of an unorthodox homing genetic element family.</title>
        <authorList>
            <person name="Coughlan A.Y."/>
            <person name="Lombardi L."/>
            <person name="Braun-Galleani S."/>
            <person name="Martos A.R."/>
            <person name="Galeote V."/>
            <person name="Bigey F."/>
            <person name="Dequin S."/>
            <person name="Byrne K.P."/>
            <person name="Wolfe K.H."/>
        </authorList>
    </citation>
    <scope>NUCLEOTIDE SEQUENCE [LARGE SCALE GENOMIC DNA]</scope>
    <source>
        <strain evidence="2 3">CBS2947</strain>
    </source>
</reference>
<evidence type="ECO:0000313" key="2">
    <source>
        <dbReference type="EMBL" id="QLQ79468.1"/>
    </source>
</evidence>
<evidence type="ECO:0000313" key="3">
    <source>
        <dbReference type="Proteomes" id="UP000510647"/>
    </source>
</evidence>
<protein>
    <submittedName>
        <fullName evidence="2">Uncharacterized protein</fullName>
    </submittedName>
</protein>
<dbReference type="AlphaFoldDB" id="A0A7H9HNW8"/>
<dbReference type="OrthoDB" id="4043946at2759"/>
<feature type="transmembrane region" description="Helical" evidence="1">
    <location>
        <begin position="7"/>
        <end position="25"/>
    </location>
</feature>
<keyword evidence="3" id="KW-1185">Reference proteome</keyword>
<keyword evidence="1" id="KW-0472">Membrane</keyword>
<keyword evidence="1" id="KW-0812">Transmembrane</keyword>
<keyword evidence="1" id="KW-1133">Transmembrane helix</keyword>